<feature type="region of interest" description="Disordered" evidence="1">
    <location>
        <begin position="67"/>
        <end position="99"/>
    </location>
</feature>
<dbReference type="RefSeq" id="WP_200506217.1">
    <property type="nucleotide sequence ID" value="NZ_JAEHFX010000005.1"/>
</dbReference>
<proteinExistence type="predicted"/>
<feature type="chain" id="PRO_5047250212" description="Secreted protein" evidence="2">
    <location>
        <begin position="21"/>
        <end position="168"/>
    </location>
</feature>
<organism evidence="3 4">
    <name type="scientific">Adhaeribacter terrigena</name>
    <dbReference type="NCBI Taxonomy" id="2793070"/>
    <lineage>
        <taxon>Bacteria</taxon>
        <taxon>Pseudomonadati</taxon>
        <taxon>Bacteroidota</taxon>
        <taxon>Cytophagia</taxon>
        <taxon>Cytophagales</taxon>
        <taxon>Hymenobacteraceae</taxon>
        <taxon>Adhaeribacter</taxon>
    </lineage>
</organism>
<protein>
    <recommendedName>
        <fullName evidence="5">Secreted protein</fullName>
    </recommendedName>
</protein>
<keyword evidence="2" id="KW-0732">Signal</keyword>
<evidence type="ECO:0000256" key="1">
    <source>
        <dbReference type="SAM" id="MobiDB-lite"/>
    </source>
</evidence>
<dbReference type="PROSITE" id="PS51257">
    <property type="entry name" value="PROKAR_LIPOPROTEIN"/>
    <property type="match status" value="1"/>
</dbReference>
<feature type="compositionally biased region" description="Low complexity" evidence="1">
    <location>
        <begin position="130"/>
        <end position="143"/>
    </location>
</feature>
<name>A0ABS1C2U8_9BACT</name>
<reference evidence="3 4" key="1">
    <citation type="submission" date="2020-12" db="EMBL/GenBank/DDBJ databases">
        <title>Bacterial novel species Adhaeribacter sp. BT258 isolated from soil.</title>
        <authorList>
            <person name="Jung H.-Y."/>
        </authorList>
    </citation>
    <scope>NUCLEOTIDE SEQUENCE [LARGE SCALE GENOMIC DNA]</scope>
    <source>
        <strain evidence="3 4">BT258</strain>
    </source>
</reference>
<feature type="region of interest" description="Disordered" evidence="1">
    <location>
        <begin position="130"/>
        <end position="168"/>
    </location>
</feature>
<evidence type="ECO:0000313" key="3">
    <source>
        <dbReference type="EMBL" id="MBK0403461.1"/>
    </source>
</evidence>
<dbReference type="EMBL" id="JAEHFX010000005">
    <property type="protein sequence ID" value="MBK0403461.1"/>
    <property type="molecule type" value="Genomic_DNA"/>
</dbReference>
<comment type="caution">
    <text evidence="3">The sequence shown here is derived from an EMBL/GenBank/DDBJ whole genome shotgun (WGS) entry which is preliminary data.</text>
</comment>
<gene>
    <name evidence="3" type="ORF">I5M27_10730</name>
</gene>
<evidence type="ECO:0008006" key="5">
    <source>
        <dbReference type="Google" id="ProtNLM"/>
    </source>
</evidence>
<accession>A0ABS1C2U8</accession>
<dbReference type="Proteomes" id="UP000644147">
    <property type="component" value="Unassembled WGS sequence"/>
</dbReference>
<feature type="signal peptide" evidence="2">
    <location>
        <begin position="1"/>
        <end position="20"/>
    </location>
</feature>
<keyword evidence="4" id="KW-1185">Reference proteome</keyword>
<evidence type="ECO:0000256" key="2">
    <source>
        <dbReference type="SAM" id="SignalP"/>
    </source>
</evidence>
<evidence type="ECO:0000313" key="4">
    <source>
        <dbReference type="Proteomes" id="UP000644147"/>
    </source>
</evidence>
<sequence length="168" mass="16983">MKFTSQFLVIASAVFMLACSQENNNTTTETANADDITSATIPPATTPDTTADAMQQMAEMAVGGQPQQATAPVAAGMNPPHGQPGHRCDVEVGAPLSGAPKANATANNNNPVINPVPTTAPPANNTVSPVFTAPATQPTSQPTVAGMNPPHGQPGHDCAIPVGAPLKK</sequence>